<gene>
    <name evidence="3" type="ORF">CEUTPL_LOCUS3932</name>
</gene>
<dbReference type="EMBL" id="OU892289">
    <property type="protein sequence ID" value="CAG9763266.1"/>
    <property type="molecule type" value="Genomic_DNA"/>
</dbReference>
<dbReference type="Proteomes" id="UP001152799">
    <property type="component" value="Chromosome 13"/>
</dbReference>
<evidence type="ECO:0000313" key="4">
    <source>
        <dbReference type="Proteomes" id="UP001152799"/>
    </source>
</evidence>
<keyword evidence="2" id="KW-0732">Signal</keyword>
<evidence type="ECO:0000256" key="2">
    <source>
        <dbReference type="SAM" id="SignalP"/>
    </source>
</evidence>
<evidence type="ECO:0000313" key="3">
    <source>
        <dbReference type="EMBL" id="CAG9763266.1"/>
    </source>
</evidence>
<name>A0A9N9MJU0_9CUCU</name>
<reference evidence="3" key="1">
    <citation type="submission" date="2022-01" db="EMBL/GenBank/DDBJ databases">
        <authorList>
            <person name="King R."/>
        </authorList>
    </citation>
    <scope>NUCLEOTIDE SEQUENCE</scope>
</reference>
<feature type="compositionally biased region" description="Basic residues" evidence="1">
    <location>
        <begin position="240"/>
        <end position="252"/>
    </location>
</feature>
<feature type="compositionally biased region" description="Acidic residues" evidence="1">
    <location>
        <begin position="70"/>
        <end position="79"/>
    </location>
</feature>
<dbReference type="AlphaFoldDB" id="A0A9N9MJU0"/>
<protein>
    <submittedName>
        <fullName evidence="3">Uncharacterized protein</fullName>
    </submittedName>
</protein>
<evidence type="ECO:0000256" key="1">
    <source>
        <dbReference type="SAM" id="MobiDB-lite"/>
    </source>
</evidence>
<feature type="compositionally biased region" description="Basic residues" evidence="1">
    <location>
        <begin position="88"/>
        <end position="111"/>
    </location>
</feature>
<sequence length="252" mass="29399">MFGVHFVIKIILLWMVANLVLVESVRQKKDVHHMIFLREPIKSHRHKHHHNGNSGRSKRNKHKHHQSSEESFESSEEDYSTTTTERPKVKREQHKHRNHHHKSHKKHHKKHQNSDFNTVNEAKWVPMRSQELFGKTSTPPVYPGGYRNGAIHFSQPVPIEITTQYPLYPPLDSDYKSKIVRPTLADSPLIGTVDTYKPFDYSILEKKPKIVTPLSIIVEEDKGANNNQIQAQTNQIRGRGTSRFRVKQKNQQ</sequence>
<accession>A0A9N9MJU0</accession>
<proteinExistence type="predicted"/>
<feature type="chain" id="PRO_5040510507" evidence="2">
    <location>
        <begin position="23"/>
        <end position="252"/>
    </location>
</feature>
<keyword evidence="4" id="KW-1185">Reference proteome</keyword>
<feature type="signal peptide" evidence="2">
    <location>
        <begin position="1"/>
        <end position="22"/>
    </location>
</feature>
<feature type="compositionally biased region" description="Basic residues" evidence="1">
    <location>
        <begin position="43"/>
        <end position="65"/>
    </location>
</feature>
<organism evidence="3 4">
    <name type="scientific">Ceutorhynchus assimilis</name>
    <name type="common">cabbage seed weevil</name>
    <dbReference type="NCBI Taxonomy" id="467358"/>
    <lineage>
        <taxon>Eukaryota</taxon>
        <taxon>Metazoa</taxon>
        <taxon>Ecdysozoa</taxon>
        <taxon>Arthropoda</taxon>
        <taxon>Hexapoda</taxon>
        <taxon>Insecta</taxon>
        <taxon>Pterygota</taxon>
        <taxon>Neoptera</taxon>
        <taxon>Endopterygota</taxon>
        <taxon>Coleoptera</taxon>
        <taxon>Polyphaga</taxon>
        <taxon>Cucujiformia</taxon>
        <taxon>Curculionidae</taxon>
        <taxon>Ceutorhynchinae</taxon>
        <taxon>Ceutorhynchus</taxon>
    </lineage>
</organism>
<feature type="region of interest" description="Disordered" evidence="1">
    <location>
        <begin position="38"/>
        <end position="115"/>
    </location>
</feature>
<feature type="region of interest" description="Disordered" evidence="1">
    <location>
        <begin position="228"/>
        <end position="252"/>
    </location>
</feature>
<dbReference type="OrthoDB" id="6784697at2759"/>